<dbReference type="Gene3D" id="1.10.357.10">
    <property type="entry name" value="Tetracycline Repressor, domain 2"/>
    <property type="match status" value="1"/>
</dbReference>
<gene>
    <name evidence="6" type="ORF">C8E97_0265</name>
</gene>
<protein>
    <submittedName>
        <fullName evidence="6">TetR family transcriptional regulator</fullName>
    </submittedName>
</protein>
<dbReference type="OrthoDB" id="9796019at2"/>
<dbReference type="InterPro" id="IPR001647">
    <property type="entry name" value="HTH_TetR"/>
</dbReference>
<keyword evidence="2 4" id="KW-0238">DNA-binding</keyword>
<dbReference type="Pfam" id="PF00440">
    <property type="entry name" value="TetR_N"/>
    <property type="match status" value="1"/>
</dbReference>
<dbReference type="PRINTS" id="PR00455">
    <property type="entry name" value="HTHTETR"/>
</dbReference>
<evidence type="ECO:0000313" key="7">
    <source>
        <dbReference type="Proteomes" id="UP000282084"/>
    </source>
</evidence>
<evidence type="ECO:0000313" key="6">
    <source>
        <dbReference type="EMBL" id="RKT51780.1"/>
    </source>
</evidence>
<dbReference type="PANTHER" id="PTHR30055">
    <property type="entry name" value="HTH-TYPE TRANSCRIPTIONAL REGULATOR RUTR"/>
    <property type="match status" value="1"/>
</dbReference>
<dbReference type="SUPFAM" id="SSF46689">
    <property type="entry name" value="Homeodomain-like"/>
    <property type="match status" value="1"/>
</dbReference>
<dbReference type="InterPro" id="IPR050109">
    <property type="entry name" value="HTH-type_TetR-like_transc_reg"/>
</dbReference>
<dbReference type="PROSITE" id="PS50977">
    <property type="entry name" value="HTH_TETR_2"/>
    <property type="match status" value="1"/>
</dbReference>
<dbReference type="EMBL" id="RBXO01000001">
    <property type="protein sequence ID" value="RKT51780.1"/>
    <property type="molecule type" value="Genomic_DNA"/>
</dbReference>
<keyword evidence="7" id="KW-1185">Reference proteome</keyword>
<comment type="caution">
    <text evidence="6">The sequence shown here is derived from an EMBL/GenBank/DDBJ whole genome shotgun (WGS) entry which is preliminary data.</text>
</comment>
<dbReference type="InterPro" id="IPR036271">
    <property type="entry name" value="Tet_transcr_reg_TetR-rel_C_sf"/>
</dbReference>
<accession>A0A495VS87</accession>
<dbReference type="PANTHER" id="PTHR30055:SF148">
    <property type="entry name" value="TETR-FAMILY TRANSCRIPTIONAL REGULATOR"/>
    <property type="match status" value="1"/>
</dbReference>
<evidence type="ECO:0000256" key="4">
    <source>
        <dbReference type="PROSITE-ProRule" id="PRU00335"/>
    </source>
</evidence>
<dbReference type="RefSeq" id="WP_121000858.1">
    <property type="nucleotide sequence ID" value="NZ_RBXO01000001.1"/>
</dbReference>
<dbReference type="InterPro" id="IPR011075">
    <property type="entry name" value="TetR_C"/>
</dbReference>
<dbReference type="Gene3D" id="1.10.10.60">
    <property type="entry name" value="Homeodomain-like"/>
    <property type="match status" value="1"/>
</dbReference>
<sequence>MPPDAARRSDRSRLAVLTAALELVEELGYAKLTVEAVAARAGVGKQTIYRWWPTKGTLLFDAFVELRAAGRDVRPRGELGDDLKLELREAIAELVERRFDQVCRMLVHEARTDLVTLLLTPRRVVLEQRLAEAGRAGEIRSDVDVPTAAELLLGPVYQRWLLRTGPLTGAFSDTVVDLTLRALRA</sequence>
<dbReference type="InterPro" id="IPR009057">
    <property type="entry name" value="Homeodomain-like_sf"/>
</dbReference>
<feature type="domain" description="HTH tetR-type" evidence="5">
    <location>
        <begin position="10"/>
        <end position="70"/>
    </location>
</feature>
<dbReference type="SUPFAM" id="SSF48498">
    <property type="entry name" value="Tetracyclin repressor-like, C-terminal domain"/>
    <property type="match status" value="1"/>
</dbReference>
<organism evidence="6 7">
    <name type="scientific">Saccharothrix australiensis</name>
    <dbReference type="NCBI Taxonomy" id="2072"/>
    <lineage>
        <taxon>Bacteria</taxon>
        <taxon>Bacillati</taxon>
        <taxon>Actinomycetota</taxon>
        <taxon>Actinomycetes</taxon>
        <taxon>Pseudonocardiales</taxon>
        <taxon>Pseudonocardiaceae</taxon>
        <taxon>Saccharothrix</taxon>
    </lineage>
</organism>
<dbReference type="Proteomes" id="UP000282084">
    <property type="component" value="Unassembled WGS sequence"/>
</dbReference>
<evidence type="ECO:0000256" key="2">
    <source>
        <dbReference type="ARBA" id="ARBA00023125"/>
    </source>
</evidence>
<evidence type="ECO:0000259" key="5">
    <source>
        <dbReference type="PROSITE" id="PS50977"/>
    </source>
</evidence>
<dbReference type="GO" id="GO:0000976">
    <property type="term" value="F:transcription cis-regulatory region binding"/>
    <property type="evidence" value="ECO:0007669"/>
    <property type="project" value="TreeGrafter"/>
</dbReference>
<dbReference type="Pfam" id="PF16859">
    <property type="entry name" value="TetR_C_11"/>
    <property type="match status" value="1"/>
</dbReference>
<reference evidence="6 7" key="1">
    <citation type="submission" date="2018-10" db="EMBL/GenBank/DDBJ databases">
        <title>Sequencing the genomes of 1000 actinobacteria strains.</title>
        <authorList>
            <person name="Klenk H.-P."/>
        </authorList>
    </citation>
    <scope>NUCLEOTIDE SEQUENCE [LARGE SCALE GENOMIC DNA]</scope>
    <source>
        <strain evidence="6 7">DSM 43800</strain>
    </source>
</reference>
<dbReference type="AlphaFoldDB" id="A0A495VS87"/>
<feature type="DNA-binding region" description="H-T-H motif" evidence="4">
    <location>
        <begin position="33"/>
        <end position="52"/>
    </location>
</feature>
<dbReference type="GO" id="GO:0003700">
    <property type="term" value="F:DNA-binding transcription factor activity"/>
    <property type="evidence" value="ECO:0007669"/>
    <property type="project" value="TreeGrafter"/>
</dbReference>
<evidence type="ECO:0000256" key="1">
    <source>
        <dbReference type="ARBA" id="ARBA00023015"/>
    </source>
</evidence>
<name>A0A495VS87_9PSEU</name>
<keyword evidence="3" id="KW-0804">Transcription</keyword>
<keyword evidence="1" id="KW-0805">Transcription regulation</keyword>
<evidence type="ECO:0000256" key="3">
    <source>
        <dbReference type="ARBA" id="ARBA00023163"/>
    </source>
</evidence>
<proteinExistence type="predicted"/>